<feature type="domain" description="RNA polymerase sigma factor 70 region 4 type 2" evidence="6">
    <location>
        <begin position="125"/>
        <end position="175"/>
    </location>
</feature>
<dbReference type="EMBL" id="JACXWA010000065">
    <property type="protein sequence ID" value="MBD3870521.1"/>
    <property type="molecule type" value="Genomic_DNA"/>
</dbReference>
<dbReference type="Proteomes" id="UP000598633">
    <property type="component" value="Unassembled WGS sequence"/>
</dbReference>
<dbReference type="Pfam" id="PF04542">
    <property type="entry name" value="Sigma70_r2"/>
    <property type="match status" value="1"/>
</dbReference>
<evidence type="ECO:0000256" key="3">
    <source>
        <dbReference type="ARBA" id="ARBA00023082"/>
    </source>
</evidence>
<comment type="similarity">
    <text evidence="1">Belongs to the sigma-70 factor family. ECF subfamily.</text>
</comment>
<dbReference type="NCBIfam" id="TIGR02937">
    <property type="entry name" value="sigma70-ECF"/>
    <property type="match status" value="1"/>
</dbReference>
<dbReference type="InterPro" id="IPR036388">
    <property type="entry name" value="WH-like_DNA-bd_sf"/>
</dbReference>
<dbReference type="Gene3D" id="1.10.1740.10">
    <property type="match status" value="1"/>
</dbReference>
<evidence type="ECO:0000259" key="5">
    <source>
        <dbReference type="Pfam" id="PF04542"/>
    </source>
</evidence>
<gene>
    <name evidence="7" type="ORF">IFJ97_04090</name>
</gene>
<accession>A0A8J6Y0J4</accession>
<dbReference type="InterPro" id="IPR007627">
    <property type="entry name" value="RNA_pol_sigma70_r2"/>
</dbReference>
<evidence type="ECO:0000256" key="2">
    <source>
        <dbReference type="ARBA" id="ARBA00023015"/>
    </source>
</evidence>
<dbReference type="PANTHER" id="PTHR43133:SF25">
    <property type="entry name" value="RNA POLYMERASE SIGMA FACTOR RFAY-RELATED"/>
    <property type="match status" value="1"/>
</dbReference>
<dbReference type="PANTHER" id="PTHR43133">
    <property type="entry name" value="RNA POLYMERASE ECF-TYPE SIGMA FACTO"/>
    <property type="match status" value="1"/>
</dbReference>
<dbReference type="InterPro" id="IPR014284">
    <property type="entry name" value="RNA_pol_sigma-70_dom"/>
</dbReference>
<dbReference type="GO" id="GO:0006352">
    <property type="term" value="P:DNA-templated transcription initiation"/>
    <property type="evidence" value="ECO:0007669"/>
    <property type="project" value="InterPro"/>
</dbReference>
<dbReference type="AlphaFoldDB" id="A0A8J6Y0J4"/>
<dbReference type="InterPro" id="IPR039425">
    <property type="entry name" value="RNA_pol_sigma-70-like"/>
</dbReference>
<reference evidence="7 8" key="1">
    <citation type="submission" date="2020-08" db="EMBL/GenBank/DDBJ databases">
        <title>Acidobacteriota in marine sediments use diverse sulfur dissimilation pathways.</title>
        <authorList>
            <person name="Wasmund K."/>
        </authorList>
    </citation>
    <scope>NUCLEOTIDE SEQUENCE [LARGE SCALE GENOMIC DNA]</scope>
    <source>
        <strain evidence="7">MAG AM3-A</strain>
    </source>
</reference>
<dbReference type="InterPro" id="IPR013325">
    <property type="entry name" value="RNA_pol_sigma_r2"/>
</dbReference>
<dbReference type="CDD" id="cd06171">
    <property type="entry name" value="Sigma70_r4"/>
    <property type="match status" value="1"/>
</dbReference>
<dbReference type="GO" id="GO:0016987">
    <property type="term" value="F:sigma factor activity"/>
    <property type="evidence" value="ECO:0007669"/>
    <property type="project" value="UniProtKB-KW"/>
</dbReference>
<dbReference type="SUPFAM" id="SSF88659">
    <property type="entry name" value="Sigma3 and sigma4 domains of RNA polymerase sigma factors"/>
    <property type="match status" value="1"/>
</dbReference>
<sequence length="187" mass="21480">MGVDRKAEEERLIALMIGYQKGSMDDFEGLYAALKQPLLRYLWTFVRNATMAEDLLQDTFLQIHRARQTYTPPRPVRPWVYAITRHVALMHLRSGRRRKEMLADDQLPEVPVPPEMEKFADKATLHRMLSELPHQSQEVLMLHHLLGMSFQEIGQILGIASGTAKVRSHRALKALRERLAEDQGGDA</sequence>
<evidence type="ECO:0000313" key="8">
    <source>
        <dbReference type="Proteomes" id="UP000598633"/>
    </source>
</evidence>
<evidence type="ECO:0000313" key="7">
    <source>
        <dbReference type="EMBL" id="MBD3870521.1"/>
    </source>
</evidence>
<feature type="domain" description="RNA polymerase sigma-70 region 2" evidence="5">
    <location>
        <begin position="30"/>
        <end position="98"/>
    </location>
</feature>
<dbReference type="InterPro" id="IPR013249">
    <property type="entry name" value="RNA_pol_sigma70_r4_t2"/>
</dbReference>
<protein>
    <submittedName>
        <fullName evidence="7">RNA polymerase sigma factor</fullName>
    </submittedName>
</protein>
<dbReference type="Pfam" id="PF08281">
    <property type="entry name" value="Sigma70_r4_2"/>
    <property type="match status" value="1"/>
</dbReference>
<organism evidence="7 8">
    <name type="scientific">Candidatus Sulfomarinibacter kjeldsenii</name>
    <dbReference type="NCBI Taxonomy" id="2885994"/>
    <lineage>
        <taxon>Bacteria</taxon>
        <taxon>Pseudomonadati</taxon>
        <taxon>Acidobacteriota</taxon>
        <taxon>Thermoanaerobaculia</taxon>
        <taxon>Thermoanaerobaculales</taxon>
        <taxon>Candidatus Sulfomarinibacteraceae</taxon>
        <taxon>Candidatus Sulfomarinibacter</taxon>
    </lineage>
</organism>
<evidence type="ECO:0000259" key="6">
    <source>
        <dbReference type="Pfam" id="PF08281"/>
    </source>
</evidence>
<evidence type="ECO:0000256" key="4">
    <source>
        <dbReference type="ARBA" id="ARBA00023163"/>
    </source>
</evidence>
<dbReference type="GO" id="GO:0003677">
    <property type="term" value="F:DNA binding"/>
    <property type="evidence" value="ECO:0007669"/>
    <property type="project" value="InterPro"/>
</dbReference>
<name>A0A8J6Y0J4_9BACT</name>
<dbReference type="SUPFAM" id="SSF88946">
    <property type="entry name" value="Sigma2 domain of RNA polymerase sigma factors"/>
    <property type="match status" value="1"/>
</dbReference>
<dbReference type="InterPro" id="IPR013324">
    <property type="entry name" value="RNA_pol_sigma_r3/r4-like"/>
</dbReference>
<keyword evidence="4" id="KW-0804">Transcription</keyword>
<comment type="caution">
    <text evidence="7">The sequence shown here is derived from an EMBL/GenBank/DDBJ whole genome shotgun (WGS) entry which is preliminary data.</text>
</comment>
<keyword evidence="2" id="KW-0805">Transcription regulation</keyword>
<proteinExistence type="inferred from homology"/>
<dbReference type="Gene3D" id="1.10.10.10">
    <property type="entry name" value="Winged helix-like DNA-binding domain superfamily/Winged helix DNA-binding domain"/>
    <property type="match status" value="1"/>
</dbReference>
<keyword evidence="3" id="KW-0731">Sigma factor</keyword>
<evidence type="ECO:0000256" key="1">
    <source>
        <dbReference type="ARBA" id="ARBA00010641"/>
    </source>
</evidence>